<gene>
    <name evidence="1" type="ORF">I4641_18125</name>
</gene>
<dbReference type="AlphaFoldDB" id="A0A964BSX7"/>
<accession>A0A964BSX7</accession>
<protein>
    <submittedName>
        <fullName evidence="1">Uncharacterized protein</fullName>
    </submittedName>
</protein>
<keyword evidence="2" id="KW-1185">Reference proteome</keyword>
<comment type="caution">
    <text evidence="1">The sequence shown here is derived from an EMBL/GenBank/DDBJ whole genome shotgun (WGS) entry which is preliminary data.</text>
</comment>
<dbReference type="RefSeq" id="WP_229641993.1">
    <property type="nucleotide sequence ID" value="NZ_JADWDC010000057.1"/>
</dbReference>
<evidence type="ECO:0000313" key="1">
    <source>
        <dbReference type="EMBL" id="MCC0178890.1"/>
    </source>
</evidence>
<sequence length="457" mass="53172">MIRDLSGLQKSIVLEQQIVYDYLLDCVTTQQPQAVIRKFKTLFVQGKNEQIKLSKALEKTIFSPIAQQQFAQFFNHCFYIVLNYWVANPESLRYVSDLFEIIEEINHSSSYDRRRKQLIKLIKDYQQSKPYFQLKAIIAIINPQKNANVILSSENSFSPNKERLTGGETTGGISRDKECHSTDVNSYLARYTYLYEYIDPQIPKLEQLSKFIKSLQSSRCQDFEIKLSRHIIYRFRLKQVAQIKLLSKGAGKVINKVDNPSLLSEKAFRVALTQYVGKIEDKKTILERSQRFLADTKSRSSYKTFKQDLYQFILKDIKPRNSNHSFDLKLKNKLENIFERSDNKPINNTLILQTCRQLLSFLIIDSDSSENPQQFANLIANLGTAQVMKILVKITLICPESKPFLEKKIFSIISFYQLYNLRDVPWIIKTLEHLLIAFSIYFGNIDVSIAKSAMDRQ</sequence>
<dbReference type="Proteomes" id="UP000729733">
    <property type="component" value="Unassembled WGS sequence"/>
</dbReference>
<dbReference type="EMBL" id="JADWDC010000057">
    <property type="protein sequence ID" value="MCC0178890.1"/>
    <property type="molecule type" value="Genomic_DNA"/>
</dbReference>
<name>A0A964BSX7_9CYAN</name>
<evidence type="ECO:0000313" key="2">
    <source>
        <dbReference type="Proteomes" id="UP000729733"/>
    </source>
</evidence>
<proteinExistence type="predicted"/>
<reference evidence="1" key="1">
    <citation type="journal article" date="2021" name="Antonie Van Leeuwenhoek">
        <title>Draft genome and description of Waterburya agarophytonicola gen. nov. sp. nov. (Pleurocapsales, Cyanobacteria): a seaweed symbiont.</title>
        <authorList>
            <person name="Bonthond G."/>
            <person name="Shalygin S."/>
            <person name="Bayer T."/>
            <person name="Weinberger F."/>
        </authorList>
    </citation>
    <scope>NUCLEOTIDE SEQUENCE</scope>
    <source>
        <strain evidence="1">KI4</strain>
    </source>
</reference>
<organism evidence="1 2">
    <name type="scientific">Waterburya agarophytonicola KI4</name>
    <dbReference type="NCBI Taxonomy" id="2874699"/>
    <lineage>
        <taxon>Bacteria</taxon>
        <taxon>Bacillati</taxon>
        <taxon>Cyanobacteriota</taxon>
        <taxon>Cyanophyceae</taxon>
        <taxon>Pleurocapsales</taxon>
        <taxon>Hyellaceae</taxon>
        <taxon>Waterburya</taxon>
        <taxon>Waterburya agarophytonicola</taxon>
    </lineage>
</organism>